<evidence type="ECO:0000313" key="1">
    <source>
        <dbReference type="EMBL" id="CAE6794175.1"/>
    </source>
</evidence>
<reference evidence="1 2" key="1">
    <citation type="submission" date="2021-02" db="EMBL/GenBank/DDBJ databases">
        <authorList>
            <person name="Vanwijnsberghe S."/>
        </authorList>
    </citation>
    <scope>NUCLEOTIDE SEQUENCE [LARGE SCALE GENOMIC DNA]</scope>
    <source>
        <strain evidence="1 2">LMG 31837</strain>
    </source>
</reference>
<gene>
    <name evidence="1" type="ORF">R69888_04899</name>
</gene>
<protein>
    <recommendedName>
        <fullName evidence="3">J domain-containing protein</fullName>
    </recommendedName>
</protein>
<dbReference type="EMBL" id="CAJNBK010000017">
    <property type="protein sequence ID" value="CAE6794175.1"/>
    <property type="molecule type" value="Genomic_DNA"/>
</dbReference>
<evidence type="ECO:0008006" key="3">
    <source>
        <dbReference type="Google" id="ProtNLM"/>
    </source>
</evidence>
<sequence>MVASGGSLDDAEVTAGLDAEALAVYLARLGEKVCETTPEALIARGFIQREDGDIFGWPFRLMVTADGRHQYAHDVVPQLTLQPPATILAPNQSDPLPFDDLGLDPILADNLRYRWEEAEKCAGARAWLAATALYGSILEVVLPSWLARDVERAMATCAAPQDRKNQVRPLEAWSPAPLISVAVELGYIDGSLGRHAHALRESRNMIHPDRQIRERSTPDGGTTAISKQVVQAVLDTLARKTRACEISNSLVSKA</sequence>
<accession>A0ABN7MED6</accession>
<proteinExistence type="predicted"/>
<dbReference type="Proteomes" id="UP000672526">
    <property type="component" value="Unassembled WGS sequence"/>
</dbReference>
<organism evidence="1 2">
    <name type="scientific">Paraburkholderia haematera</name>
    <dbReference type="NCBI Taxonomy" id="2793077"/>
    <lineage>
        <taxon>Bacteria</taxon>
        <taxon>Pseudomonadati</taxon>
        <taxon>Pseudomonadota</taxon>
        <taxon>Betaproteobacteria</taxon>
        <taxon>Burkholderiales</taxon>
        <taxon>Burkholderiaceae</taxon>
        <taxon>Paraburkholderia</taxon>
    </lineage>
</organism>
<name>A0ABN7MED6_9BURK</name>
<keyword evidence="2" id="KW-1185">Reference proteome</keyword>
<evidence type="ECO:0000313" key="2">
    <source>
        <dbReference type="Proteomes" id="UP000672526"/>
    </source>
</evidence>
<comment type="caution">
    <text evidence="1">The sequence shown here is derived from an EMBL/GenBank/DDBJ whole genome shotgun (WGS) entry which is preliminary data.</text>
</comment>